<dbReference type="AlphaFoldDB" id="A0A972GL29"/>
<evidence type="ECO:0000313" key="1">
    <source>
        <dbReference type="EMBL" id="NOU92682.1"/>
    </source>
</evidence>
<keyword evidence="2" id="KW-1185">Reference proteome</keyword>
<sequence length="68" mass="7831">MSIDLQKHVGCMVEIIYVDRYGKFSKRLIKLRSLSNEHAVAYCYERKAPRLFKISCILAVAPTEKSVI</sequence>
<comment type="caution">
    <text evidence="1">The sequence shown here is derived from an EMBL/GenBank/DDBJ whole genome shotgun (WGS) entry which is preliminary data.</text>
</comment>
<name>A0A972GL29_9BACL</name>
<proteinExistence type="predicted"/>
<accession>A0A972GL29</accession>
<dbReference type="Proteomes" id="UP000641588">
    <property type="component" value="Unassembled WGS sequence"/>
</dbReference>
<evidence type="ECO:0000313" key="2">
    <source>
        <dbReference type="Proteomes" id="UP000641588"/>
    </source>
</evidence>
<protein>
    <submittedName>
        <fullName evidence="1">WYL domain-containing protein</fullName>
    </submittedName>
</protein>
<organism evidence="1 2">
    <name type="scientific">Paenibacillus foliorum</name>
    <dbReference type="NCBI Taxonomy" id="2654974"/>
    <lineage>
        <taxon>Bacteria</taxon>
        <taxon>Bacillati</taxon>
        <taxon>Bacillota</taxon>
        <taxon>Bacilli</taxon>
        <taxon>Bacillales</taxon>
        <taxon>Paenibacillaceae</taxon>
        <taxon>Paenibacillus</taxon>
    </lineage>
</organism>
<gene>
    <name evidence="1" type="ORF">GC093_05490</name>
</gene>
<reference evidence="1" key="1">
    <citation type="submission" date="2019-10" db="EMBL/GenBank/DDBJ databases">
        <title>Description of Paenibacillus glebae sp. nov.</title>
        <authorList>
            <person name="Carlier A."/>
            <person name="Qi S."/>
        </authorList>
    </citation>
    <scope>NUCLEOTIDE SEQUENCE</scope>
    <source>
        <strain evidence="1">LMG 31456</strain>
    </source>
</reference>
<dbReference type="RefSeq" id="WP_171650885.1">
    <property type="nucleotide sequence ID" value="NZ_WHOD01000020.1"/>
</dbReference>
<dbReference type="EMBL" id="WHOD01000020">
    <property type="protein sequence ID" value="NOU92682.1"/>
    <property type="molecule type" value="Genomic_DNA"/>
</dbReference>